<name>A0A3B0WZR2_9ZZZZ</name>
<evidence type="ECO:0000313" key="1">
    <source>
        <dbReference type="EMBL" id="VAW57940.1"/>
    </source>
</evidence>
<dbReference type="EMBL" id="UOFG01000007">
    <property type="protein sequence ID" value="VAW57940.1"/>
    <property type="molecule type" value="Genomic_DNA"/>
</dbReference>
<gene>
    <name evidence="1" type="ORF">MNBD_GAMMA11-1431</name>
</gene>
<organism evidence="1">
    <name type="scientific">hydrothermal vent metagenome</name>
    <dbReference type="NCBI Taxonomy" id="652676"/>
    <lineage>
        <taxon>unclassified sequences</taxon>
        <taxon>metagenomes</taxon>
        <taxon>ecological metagenomes</taxon>
    </lineage>
</organism>
<dbReference type="AlphaFoldDB" id="A0A3B0WZR2"/>
<sequence>MIRAADNQYGIPYLAVRLFLMGLVLMIAASRPAFSAENVFKGRQKEQHELRGIELDRIKTEHRLKFGAKEARLVSYRSFRPWGRKNREQIQQEEKINWGECRDYALYKRNSCYRDGRDAYQCEQAYEVRFRLCDE</sequence>
<reference evidence="1" key="1">
    <citation type="submission" date="2018-06" db="EMBL/GenBank/DDBJ databases">
        <authorList>
            <person name="Zhirakovskaya E."/>
        </authorList>
    </citation>
    <scope>NUCLEOTIDE SEQUENCE</scope>
</reference>
<protein>
    <submittedName>
        <fullName evidence="1">Uncharacterized protein</fullName>
    </submittedName>
</protein>
<accession>A0A3B0WZR2</accession>
<proteinExistence type="predicted"/>